<dbReference type="InterPro" id="IPR018841">
    <property type="entry name" value="DUF2442"/>
</dbReference>
<evidence type="ECO:0000313" key="1">
    <source>
        <dbReference type="EMBL" id="GAL95794.1"/>
    </source>
</evidence>
<protein>
    <recommendedName>
        <fullName evidence="3">DUF2442 domain-containing protein</fullName>
    </recommendedName>
</protein>
<dbReference type="SUPFAM" id="SSF143880">
    <property type="entry name" value="NE0471 N-terminal domain-like"/>
    <property type="match status" value="1"/>
</dbReference>
<reference evidence="2" key="1">
    <citation type="journal article" date="2015" name="Genome">
        <title>Whole Genome Sequence of the Non-Microcystin-Producing Microcystis aeruginosa Strain NIES-44.</title>
        <authorList>
            <person name="Okano K."/>
            <person name="Miyata N."/>
            <person name="Ozaki Y."/>
        </authorList>
    </citation>
    <scope>NUCLEOTIDE SEQUENCE [LARGE SCALE GENOMIC DNA]</scope>
    <source>
        <strain evidence="2">NIES-44</strain>
    </source>
</reference>
<gene>
    <name evidence="1" type="ORF">N44_04650</name>
</gene>
<sequence>MIYTNLNYWRTGKMRVKENLLTESIPFPKKELFLHVICVEYLDKYQLKLTFNNGIEGIVDLEQELYGEIFEPLKDKSLFQKVYVNSRTIEWPNGADFAPEFLFEIALDKQPVSMVGDPVGYANEM</sequence>
<evidence type="ECO:0008006" key="3">
    <source>
        <dbReference type="Google" id="ProtNLM"/>
    </source>
</evidence>
<dbReference type="AlphaFoldDB" id="A0A0A1W1R6"/>
<dbReference type="EMBL" id="BBPA01000075">
    <property type="protein sequence ID" value="GAL95794.1"/>
    <property type="molecule type" value="Genomic_DNA"/>
</dbReference>
<dbReference type="InterPro" id="IPR036782">
    <property type="entry name" value="NE0471-like_N"/>
</dbReference>
<name>A0A0A1W1R6_MICAE</name>
<dbReference type="Gene3D" id="3.30.2020.10">
    <property type="entry name" value="NE0471-like N-terminal domain"/>
    <property type="match status" value="1"/>
</dbReference>
<comment type="caution">
    <text evidence="1">The sequence shown here is derived from an EMBL/GenBank/DDBJ whole genome shotgun (WGS) entry which is preliminary data.</text>
</comment>
<accession>A0A0A1W1R6</accession>
<dbReference type="Pfam" id="PF10387">
    <property type="entry name" value="DUF2442"/>
    <property type="match status" value="1"/>
</dbReference>
<dbReference type="Proteomes" id="UP000030321">
    <property type="component" value="Unassembled WGS sequence"/>
</dbReference>
<organism evidence="1 2">
    <name type="scientific">Microcystis aeruginosa NIES-44</name>
    <dbReference type="NCBI Taxonomy" id="449439"/>
    <lineage>
        <taxon>Bacteria</taxon>
        <taxon>Bacillati</taxon>
        <taxon>Cyanobacteriota</taxon>
        <taxon>Cyanophyceae</taxon>
        <taxon>Oscillatoriophycideae</taxon>
        <taxon>Chroococcales</taxon>
        <taxon>Microcystaceae</taxon>
        <taxon>Microcystis</taxon>
    </lineage>
</organism>
<proteinExistence type="predicted"/>
<evidence type="ECO:0000313" key="2">
    <source>
        <dbReference type="Proteomes" id="UP000030321"/>
    </source>
</evidence>